<proteinExistence type="predicted"/>
<dbReference type="AlphaFoldDB" id="A0A815E9P6"/>
<dbReference type="Pfam" id="PF03747">
    <property type="entry name" value="ADP_ribosyl_GH"/>
    <property type="match status" value="1"/>
</dbReference>
<name>A0A815E9P6_9BILA</name>
<dbReference type="Proteomes" id="UP000681722">
    <property type="component" value="Unassembled WGS sequence"/>
</dbReference>
<dbReference type="EMBL" id="CAJOBC010038853">
    <property type="protein sequence ID" value="CAF4133333.1"/>
    <property type="molecule type" value="Genomic_DNA"/>
</dbReference>
<evidence type="ECO:0000313" key="2">
    <source>
        <dbReference type="EMBL" id="CAF1303951.1"/>
    </source>
</evidence>
<feature type="binding site" evidence="1">
    <location>
        <position position="45"/>
    </location>
    <ligand>
        <name>Mg(2+)</name>
        <dbReference type="ChEBI" id="CHEBI:18420"/>
        <label>1</label>
    </ligand>
</feature>
<sequence length="215" mass="24118">MLGMAIGDAMGAHVEFRPRSFLEQDPVTDLMGGGTWGLKPGQWTDDTSMALCLAISLIVKQGYNAYDQLVRYKWWWKEGYMSSTGRCFDIGRATRQSLNTFTRKQKEFAKNHGISDNNIDTVNEADQNKFEKEMSTLCSYEGVAGNGALMRLAPVPLFFYRSPADAVRHAGNSALLTHGDKRARDACRYYSALIAGALLGYSKDELLDKQFYIDR</sequence>
<evidence type="ECO:0000313" key="4">
    <source>
        <dbReference type="Proteomes" id="UP000663829"/>
    </source>
</evidence>
<organism evidence="2 4">
    <name type="scientific">Didymodactylos carnosus</name>
    <dbReference type="NCBI Taxonomy" id="1234261"/>
    <lineage>
        <taxon>Eukaryota</taxon>
        <taxon>Metazoa</taxon>
        <taxon>Spiralia</taxon>
        <taxon>Gnathifera</taxon>
        <taxon>Rotifera</taxon>
        <taxon>Eurotatoria</taxon>
        <taxon>Bdelloidea</taxon>
        <taxon>Philodinida</taxon>
        <taxon>Philodinidae</taxon>
        <taxon>Didymodactylos</taxon>
    </lineage>
</organism>
<keyword evidence="1" id="KW-0479">Metal-binding</keyword>
<comment type="caution">
    <text evidence="2">The sequence shown here is derived from an EMBL/GenBank/DDBJ whole genome shotgun (WGS) entry which is preliminary data.</text>
</comment>
<dbReference type="InterPro" id="IPR050792">
    <property type="entry name" value="ADP-ribosylglycohydrolase"/>
</dbReference>
<feature type="binding site" evidence="1">
    <location>
        <position position="46"/>
    </location>
    <ligand>
        <name>Mg(2+)</name>
        <dbReference type="ChEBI" id="CHEBI:18420"/>
        <label>1</label>
    </ligand>
</feature>
<keyword evidence="4" id="KW-1185">Reference proteome</keyword>
<dbReference type="GO" id="GO:0046872">
    <property type="term" value="F:metal ion binding"/>
    <property type="evidence" value="ECO:0007669"/>
    <property type="project" value="UniProtKB-KW"/>
</dbReference>
<feature type="binding site" evidence="1">
    <location>
        <position position="44"/>
    </location>
    <ligand>
        <name>Mg(2+)</name>
        <dbReference type="ChEBI" id="CHEBI:18420"/>
        <label>1</label>
    </ligand>
</feature>
<keyword evidence="1" id="KW-0460">Magnesium</keyword>
<feature type="non-terminal residue" evidence="2">
    <location>
        <position position="215"/>
    </location>
</feature>
<comment type="cofactor">
    <cofactor evidence="1">
        <name>Mg(2+)</name>
        <dbReference type="ChEBI" id="CHEBI:18420"/>
    </cofactor>
    <text evidence="1">Binds 2 magnesium ions per subunit.</text>
</comment>
<evidence type="ECO:0000256" key="1">
    <source>
        <dbReference type="PIRSR" id="PIRSR605502-1"/>
    </source>
</evidence>
<dbReference type="Proteomes" id="UP000663829">
    <property type="component" value="Unassembled WGS sequence"/>
</dbReference>
<dbReference type="InterPro" id="IPR005502">
    <property type="entry name" value="Ribosyl_crysJ1"/>
</dbReference>
<reference evidence="2" key="1">
    <citation type="submission" date="2021-02" db="EMBL/GenBank/DDBJ databases">
        <authorList>
            <person name="Nowell W R."/>
        </authorList>
    </citation>
    <scope>NUCLEOTIDE SEQUENCE</scope>
</reference>
<accession>A0A815E9P6</accession>
<dbReference type="PANTHER" id="PTHR16222">
    <property type="entry name" value="ADP-RIBOSYLGLYCOHYDROLASE"/>
    <property type="match status" value="1"/>
</dbReference>
<protein>
    <recommendedName>
        <fullName evidence="5">ADP-ribosylglycohydrolase</fullName>
    </recommendedName>
</protein>
<evidence type="ECO:0008006" key="5">
    <source>
        <dbReference type="Google" id="ProtNLM"/>
    </source>
</evidence>
<dbReference type="SUPFAM" id="SSF101478">
    <property type="entry name" value="ADP-ribosylglycohydrolase"/>
    <property type="match status" value="1"/>
</dbReference>
<dbReference type="OrthoDB" id="410104at2759"/>
<dbReference type="Gene3D" id="1.10.4080.10">
    <property type="entry name" value="ADP-ribosylation/Crystallin J1"/>
    <property type="match status" value="1"/>
</dbReference>
<evidence type="ECO:0000313" key="3">
    <source>
        <dbReference type="EMBL" id="CAF4133333.1"/>
    </source>
</evidence>
<dbReference type="EMBL" id="CAJNOQ010012607">
    <property type="protein sequence ID" value="CAF1303951.1"/>
    <property type="molecule type" value="Genomic_DNA"/>
</dbReference>
<dbReference type="PANTHER" id="PTHR16222:SF12">
    <property type="entry name" value="ADP-RIBOSYLGLYCOHYDROLASE-RELATED"/>
    <property type="match status" value="1"/>
</dbReference>
<dbReference type="InterPro" id="IPR036705">
    <property type="entry name" value="Ribosyl_crysJ1_sf"/>
</dbReference>
<gene>
    <name evidence="2" type="ORF">GPM918_LOCUS28659</name>
    <name evidence="3" type="ORF">SRO942_LOCUS29176</name>
</gene>